<accession>A0A2G9XDP8</accession>
<evidence type="ECO:0000313" key="3">
    <source>
        <dbReference type="Proteomes" id="UP000231388"/>
    </source>
</evidence>
<dbReference type="EMBL" id="PCQY01000032">
    <property type="protein sequence ID" value="PIP04401.1"/>
    <property type="molecule type" value="Genomic_DNA"/>
</dbReference>
<evidence type="ECO:0008006" key="4">
    <source>
        <dbReference type="Google" id="ProtNLM"/>
    </source>
</evidence>
<organism evidence="2 3">
    <name type="scientific">candidate division WWE3 bacterium CG23_combo_of_CG06-09_8_20_14_all_40_14</name>
    <dbReference type="NCBI Taxonomy" id="1975095"/>
    <lineage>
        <taxon>Bacteria</taxon>
        <taxon>Katanobacteria</taxon>
    </lineage>
</organism>
<proteinExistence type="predicted"/>
<sequence>MDLQVILILVIVLLTVTLVAVGVYLVLVLKELRSVIARVNDMLETADGVVKSLSSPLIGLSAALGAFTQGFKVFKSIKDLASKEDEDEGK</sequence>
<protein>
    <recommendedName>
        <fullName evidence="4">DUF948 domain-containing protein</fullName>
    </recommendedName>
</protein>
<feature type="transmembrane region" description="Helical" evidence="1">
    <location>
        <begin position="6"/>
        <end position="29"/>
    </location>
</feature>
<name>A0A2G9XDP8_UNCKA</name>
<dbReference type="Proteomes" id="UP000231388">
    <property type="component" value="Unassembled WGS sequence"/>
</dbReference>
<gene>
    <name evidence="2" type="ORF">COX53_02785</name>
</gene>
<keyword evidence="1" id="KW-0472">Membrane</keyword>
<comment type="caution">
    <text evidence="2">The sequence shown here is derived from an EMBL/GenBank/DDBJ whole genome shotgun (WGS) entry which is preliminary data.</text>
</comment>
<keyword evidence="1" id="KW-0812">Transmembrane</keyword>
<keyword evidence="1" id="KW-1133">Transmembrane helix</keyword>
<reference evidence="2 3" key="1">
    <citation type="submission" date="2017-09" db="EMBL/GenBank/DDBJ databases">
        <title>Depth-based differentiation of microbial function through sediment-hosted aquifers and enrichment of novel symbionts in the deep terrestrial subsurface.</title>
        <authorList>
            <person name="Probst A.J."/>
            <person name="Ladd B."/>
            <person name="Jarett J.K."/>
            <person name="Geller-Mcgrath D.E."/>
            <person name="Sieber C.M."/>
            <person name="Emerson J.B."/>
            <person name="Anantharaman K."/>
            <person name="Thomas B.C."/>
            <person name="Malmstrom R."/>
            <person name="Stieglmeier M."/>
            <person name="Klingl A."/>
            <person name="Woyke T."/>
            <person name="Ryan C.M."/>
            <person name="Banfield J.F."/>
        </authorList>
    </citation>
    <scope>NUCLEOTIDE SEQUENCE [LARGE SCALE GENOMIC DNA]</scope>
    <source>
        <strain evidence="2">CG23_combo_of_CG06-09_8_20_14_all_40_14</strain>
    </source>
</reference>
<evidence type="ECO:0000313" key="2">
    <source>
        <dbReference type="EMBL" id="PIP04401.1"/>
    </source>
</evidence>
<dbReference type="AlphaFoldDB" id="A0A2G9XDP8"/>
<evidence type="ECO:0000256" key="1">
    <source>
        <dbReference type="SAM" id="Phobius"/>
    </source>
</evidence>